<sequence>MKEYLFKTVFVCIIPFIFTSGARAWNPFESKADVLREQRQLEMVRSINEMKKMRLRQDLKTQDAILETQMQPIAALKARLDLAEYQREEAEGKNRVYFSLLCFLFALLSIGCALVVWLTRLNTQSGRENTELRRLLRHEKQRATKIYHYARTLEQRQITASESMKMINTGVTE</sequence>
<keyword evidence="3" id="KW-1185">Reference proteome</keyword>
<reference evidence="3" key="2">
    <citation type="submission" date="2019-01" db="EMBL/GenBank/DDBJ databases">
        <title>Genome sequence of Desulfonema ishimotonii strain Tokyo 01.</title>
        <authorList>
            <person name="Fukui M."/>
        </authorList>
    </citation>
    <scope>NUCLEOTIDE SEQUENCE [LARGE SCALE GENOMIC DNA]</scope>
    <source>
        <strain evidence="3">Tokyo 01</strain>
    </source>
</reference>
<keyword evidence="1" id="KW-0812">Transmembrane</keyword>
<evidence type="ECO:0000256" key="1">
    <source>
        <dbReference type="SAM" id="Phobius"/>
    </source>
</evidence>
<name>A0A401G166_9BACT</name>
<protein>
    <submittedName>
        <fullName evidence="2">Uncharacterized protein</fullName>
    </submittedName>
</protein>
<evidence type="ECO:0000313" key="3">
    <source>
        <dbReference type="Proteomes" id="UP000288096"/>
    </source>
</evidence>
<dbReference type="RefSeq" id="WP_124330080.1">
    <property type="nucleotide sequence ID" value="NZ_BEXT01000001.1"/>
</dbReference>
<reference evidence="3" key="1">
    <citation type="submission" date="2017-11" db="EMBL/GenBank/DDBJ databases">
        <authorList>
            <person name="Watanabe M."/>
            <person name="Kojima H."/>
        </authorList>
    </citation>
    <scope>NUCLEOTIDE SEQUENCE [LARGE SCALE GENOMIC DNA]</scope>
    <source>
        <strain evidence="3">Tokyo 01</strain>
    </source>
</reference>
<evidence type="ECO:0000313" key="2">
    <source>
        <dbReference type="EMBL" id="GBC62955.1"/>
    </source>
</evidence>
<dbReference type="Proteomes" id="UP000288096">
    <property type="component" value="Unassembled WGS sequence"/>
</dbReference>
<keyword evidence="1" id="KW-1133">Transmembrane helix</keyword>
<accession>A0A401G166</accession>
<dbReference type="AlphaFoldDB" id="A0A401G166"/>
<organism evidence="2 3">
    <name type="scientific">Desulfonema ishimotonii</name>
    <dbReference type="NCBI Taxonomy" id="45657"/>
    <lineage>
        <taxon>Bacteria</taxon>
        <taxon>Pseudomonadati</taxon>
        <taxon>Thermodesulfobacteriota</taxon>
        <taxon>Desulfobacteria</taxon>
        <taxon>Desulfobacterales</taxon>
        <taxon>Desulfococcaceae</taxon>
        <taxon>Desulfonema</taxon>
    </lineage>
</organism>
<feature type="transmembrane region" description="Helical" evidence="1">
    <location>
        <begin position="96"/>
        <end position="118"/>
    </location>
</feature>
<proteinExistence type="predicted"/>
<comment type="caution">
    <text evidence="2">The sequence shown here is derived from an EMBL/GenBank/DDBJ whole genome shotgun (WGS) entry which is preliminary data.</text>
</comment>
<gene>
    <name evidence="2" type="ORF">DENIS_3940</name>
</gene>
<dbReference type="EMBL" id="BEXT01000001">
    <property type="protein sequence ID" value="GBC62955.1"/>
    <property type="molecule type" value="Genomic_DNA"/>
</dbReference>
<keyword evidence="1" id="KW-0472">Membrane</keyword>